<keyword evidence="5 6" id="KW-0472">Membrane</keyword>
<evidence type="ECO:0000256" key="4">
    <source>
        <dbReference type="ARBA" id="ARBA00022989"/>
    </source>
</evidence>
<dbReference type="InterPro" id="IPR027379">
    <property type="entry name" value="CLS_N"/>
</dbReference>
<evidence type="ECO:0000256" key="2">
    <source>
        <dbReference type="ARBA" id="ARBA00022475"/>
    </source>
</evidence>
<protein>
    <submittedName>
        <fullName evidence="8">PLDc N-terminal domain-containing protein</fullName>
    </submittedName>
</protein>
<comment type="subcellular location">
    <subcellularLocation>
        <location evidence="1">Cell membrane</location>
        <topology evidence="1">Multi-pass membrane protein</topology>
    </subcellularLocation>
</comment>
<gene>
    <name evidence="8" type="ORF">ACFFHM_14855</name>
</gene>
<feature type="transmembrane region" description="Helical" evidence="6">
    <location>
        <begin position="42"/>
        <end position="64"/>
    </location>
</feature>
<dbReference type="RefSeq" id="WP_335959615.1">
    <property type="nucleotide sequence ID" value="NZ_JAXBLX010000006.1"/>
</dbReference>
<evidence type="ECO:0000313" key="8">
    <source>
        <dbReference type="EMBL" id="MFC0471739.1"/>
    </source>
</evidence>
<keyword evidence="9" id="KW-1185">Reference proteome</keyword>
<name>A0ABV6KEK8_9BACI</name>
<comment type="caution">
    <text evidence="8">The sequence shown here is derived from an EMBL/GenBank/DDBJ whole genome shotgun (WGS) entry which is preliminary data.</text>
</comment>
<organism evidence="8 9">
    <name type="scientific">Halalkalibacter kiskunsagensis</name>
    <dbReference type="NCBI Taxonomy" id="1548599"/>
    <lineage>
        <taxon>Bacteria</taxon>
        <taxon>Bacillati</taxon>
        <taxon>Bacillota</taxon>
        <taxon>Bacilli</taxon>
        <taxon>Bacillales</taxon>
        <taxon>Bacillaceae</taxon>
        <taxon>Halalkalibacter</taxon>
    </lineage>
</organism>
<dbReference type="Proteomes" id="UP001589838">
    <property type="component" value="Unassembled WGS sequence"/>
</dbReference>
<evidence type="ECO:0000313" key="9">
    <source>
        <dbReference type="Proteomes" id="UP001589838"/>
    </source>
</evidence>
<keyword evidence="4 6" id="KW-1133">Transmembrane helix</keyword>
<evidence type="ECO:0000256" key="5">
    <source>
        <dbReference type="ARBA" id="ARBA00023136"/>
    </source>
</evidence>
<keyword evidence="3 6" id="KW-0812">Transmembrane</keyword>
<dbReference type="EMBL" id="JBHLUX010000036">
    <property type="protein sequence ID" value="MFC0471739.1"/>
    <property type="molecule type" value="Genomic_DNA"/>
</dbReference>
<sequence>MVEVSIVMLLFLLVIFGGLILNVITSIWCYRDSIRQGNSKEYSLLCLVATLFFPIIGFIIYLIIRK</sequence>
<feature type="transmembrane region" description="Helical" evidence="6">
    <location>
        <begin position="6"/>
        <end position="30"/>
    </location>
</feature>
<evidence type="ECO:0000259" key="7">
    <source>
        <dbReference type="Pfam" id="PF13396"/>
    </source>
</evidence>
<dbReference type="Pfam" id="PF13396">
    <property type="entry name" value="PLDc_N"/>
    <property type="match status" value="1"/>
</dbReference>
<keyword evidence="2" id="KW-1003">Cell membrane</keyword>
<evidence type="ECO:0000256" key="1">
    <source>
        <dbReference type="ARBA" id="ARBA00004651"/>
    </source>
</evidence>
<evidence type="ECO:0000256" key="6">
    <source>
        <dbReference type="SAM" id="Phobius"/>
    </source>
</evidence>
<reference evidence="8 9" key="1">
    <citation type="submission" date="2024-09" db="EMBL/GenBank/DDBJ databases">
        <authorList>
            <person name="Sun Q."/>
            <person name="Mori K."/>
        </authorList>
    </citation>
    <scope>NUCLEOTIDE SEQUENCE [LARGE SCALE GENOMIC DNA]</scope>
    <source>
        <strain evidence="8 9">NCAIM B.02610</strain>
    </source>
</reference>
<feature type="domain" description="Cardiolipin synthase N-terminal" evidence="7">
    <location>
        <begin position="20"/>
        <end position="65"/>
    </location>
</feature>
<accession>A0ABV6KEK8</accession>
<evidence type="ECO:0000256" key="3">
    <source>
        <dbReference type="ARBA" id="ARBA00022692"/>
    </source>
</evidence>
<proteinExistence type="predicted"/>